<dbReference type="InterPro" id="IPR045863">
    <property type="entry name" value="CorA_TM1_TM2"/>
</dbReference>
<evidence type="ECO:0000256" key="3">
    <source>
        <dbReference type="ARBA" id="ARBA00019439"/>
    </source>
</evidence>
<keyword evidence="7 15" id="KW-0812">Transmembrane</keyword>
<dbReference type="SUPFAM" id="SSF143865">
    <property type="entry name" value="CorA soluble domain-like"/>
    <property type="match status" value="1"/>
</dbReference>
<keyword evidence="4" id="KW-0813">Transport</keyword>
<dbReference type="AlphaFoldDB" id="A0A931I4B6"/>
<feature type="coiled-coil region" evidence="13">
    <location>
        <begin position="193"/>
        <end position="220"/>
    </location>
</feature>
<dbReference type="EMBL" id="JADZLT010000050">
    <property type="protein sequence ID" value="MBH0238641.1"/>
    <property type="molecule type" value="Genomic_DNA"/>
</dbReference>
<feature type="compositionally biased region" description="Low complexity" evidence="14">
    <location>
        <begin position="57"/>
        <end position="68"/>
    </location>
</feature>
<evidence type="ECO:0000256" key="5">
    <source>
        <dbReference type="ARBA" id="ARBA00022475"/>
    </source>
</evidence>
<dbReference type="Gene3D" id="1.20.58.340">
    <property type="entry name" value="Magnesium transport protein CorA, transmembrane region"/>
    <property type="match status" value="2"/>
</dbReference>
<keyword evidence="13" id="KW-0175">Coiled coil</keyword>
<keyword evidence="5" id="KW-1003">Cell membrane</keyword>
<comment type="similarity">
    <text evidence="2">Belongs to the CorA metal ion transporter (MIT) (TC 1.A.35) family.</text>
</comment>
<accession>A0A931I4B6</accession>
<evidence type="ECO:0000256" key="4">
    <source>
        <dbReference type="ARBA" id="ARBA00022448"/>
    </source>
</evidence>
<dbReference type="Proteomes" id="UP000631694">
    <property type="component" value="Unassembled WGS sequence"/>
</dbReference>
<dbReference type="GO" id="GO:0015095">
    <property type="term" value="F:magnesium ion transmembrane transporter activity"/>
    <property type="evidence" value="ECO:0007669"/>
    <property type="project" value="TreeGrafter"/>
</dbReference>
<proteinExistence type="inferred from homology"/>
<evidence type="ECO:0000256" key="13">
    <source>
        <dbReference type="SAM" id="Coils"/>
    </source>
</evidence>
<comment type="caution">
    <text evidence="16">The sequence shown here is derived from an EMBL/GenBank/DDBJ whole genome shotgun (WGS) entry which is preliminary data.</text>
</comment>
<evidence type="ECO:0000256" key="7">
    <source>
        <dbReference type="ARBA" id="ARBA00022692"/>
    </source>
</evidence>
<keyword evidence="10" id="KW-0406">Ion transport</keyword>
<dbReference type="Pfam" id="PF01544">
    <property type="entry name" value="CorA"/>
    <property type="match status" value="1"/>
</dbReference>
<dbReference type="InterPro" id="IPR002523">
    <property type="entry name" value="MgTranspt_CorA/ZnTranspt_ZntB"/>
</dbReference>
<evidence type="ECO:0000256" key="1">
    <source>
        <dbReference type="ARBA" id="ARBA00004429"/>
    </source>
</evidence>
<keyword evidence="6" id="KW-0997">Cell inner membrane</keyword>
<evidence type="ECO:0000256" key="6">
    <source>
        <dbReference type="ARBA" id="ARBA00022519"/>
    </source>
</evidence>
<comment type="catalytic activity">
    <reaction evidence="12">
        <text>Mg(2+)(in) = Mg(2+)(out)</text>
        <dbReference type="Rhea" id="RHEA:29827"/>
        <dbReference type="ChEBI" id="CHEBI:18420"/>
    </reaction>
</comment>
<keyword evidence="9 15" id="KW-1133">Transmembrane helix</keyword>
<dbReference type="InterPro" id="IPR050829">
    <property type="entry name" value="CorA_MIT"/>
</dbReference>
<evidence type="ECO:0000313" key="16">
    <source>
        <dbReference type="EMBL" id="MBH0238641.1"/>
    </source>
</evidence>
<dbReference type="CDD" id="cd12837">
    <property type="entry name" value="EcCorA-like_u1"/>
    <property type="match status" value="1"/>
</dbReference>
<gene>
    <name evidence="16" type="ORF">I5731_12465</name>
</gene>
<protein>
    <recommendedName>
        <fullName evidence="3">Magnesium transport protein CorA</fullName>
    </recommendedName>
</protein>
<evidence type="ECO:0000256" key="2">
    <source>
        <dbReference type="ARBA" id="ARBA00009765"/>
    </source>
</evidence>
<feature type="transmembrane region" description="Helical" evidence="15">
    <location>
        <begin position="359"/>
        <end position="379"/>
    </location>
</feature>
<evidence type="ECO:0000256" key="10">
    <source>
        <dbReference type="ARBA" id="ARBA00023065"/>
    </source>
</evidence>
<keyword evidence="8" id="KW-0460">Magnesium</keyword>
<sequence>MLSPKRAETPGDAPSTGVRPDAAATPGGTTPDAPNAFDANVAAETLSTPRPDDASEIPAGSGAGAAADNPAADARIDAASDARVVWYDLQRPSPAEIAEVEAALCILLPTREEMQEIEASARLYHEDGAEFLTVTSLTAADTDAPVKSPVTFVLKQGALVTLRHADPRPFRSVSARMQKPNGPSVPNGEIVMLELLEGMIDRLADLLEAAGDEIDLVSREVFRKKGGNVSKNTRDLEGLIERVGRKAEMLSLVRESLVSIQRLSTYHQAVQAEKRKHGKEAKLRMKSIQRDVASLTDHSAFLSSKINFMLDATLGLINLQQNQIIKIFSVAAVVFLPPTLVASIYGMNFEVMPELGFRFGYPLALGLMVVTAILPYLYFKRRGWL</sequence>
<dbReference type="GO" id="GO:0005886">
    <property type="term" value="C:plasma membrane"/>
    <property type="evidence" value="ECO:0007669"/>
    <property type="project" value="UniProtKB-SubCell"/>
</dbReference>
<evidence type="ECO:0000256" key="12">
    <source>
        <dbReference type="ARBA" id="ARBA00034269"/>
    </source>
</evidence>
<comment type="subcellular location">
    <subcellularLocation>
        <location evidence="1">Cell inner membrane</location>
        <topology evidence="1">Multi-pass membrane protein</topology>
    </subcellularLocation>
</comment>
<keyword evidence="11 15" id="KW-0472">Membrane</keyword>
<evidence type="ECO:0000256" key="15">
    <source>
        <dbReference type="SAM" id="Phobius"/>
    </source>
</evidence>
<dbReference type="SUPFAM" id="SSF144083">
    <property type="entry name" value="Magnesium transport protein CorA, transmembrane region"/>
    <property type="match status" value="1"/>
</dbReference>
<dbReference type="FunFam" id="1.20.58.340:FF:000001">
    <property type="entry name" value="Magnesium transport protein CorA"/>
    <property type="match status" value="1"/>
</dbReference>
<feature type="region of interest" description="Disordered" evidence="14">
    <location>
        <begin position="1"/>
        <end position="68"/>
    </location>
</feature>
<dbReference type="InterPro" id="IPR045861">
    <property type="entry name" value="CorA_cytoplasmic_dom"/>
</dbReference>
<dbReference type="PANTHER" id="PTHR47685:SF1">
    <property type="entry name" value="MAGNESIUM TRANSPORT PROTEIN CORA"/>
    <property type="match status" value="1"/>
</dbReference>
<dbReference type="PANTHER" id="PTHR47685">
    <property type="entry name" value="MAGNESIUM TRANSPORT PROTEIN CORA"/>
    <property type="match status" value="1"/>
</dbReference>
<keyword evidence="17" id="KW-1185">Reference proteome</keyword>
<dbReference type="GO" id="GO:0015099">
    <property type="term" value="F:nickel cation transmembrane transporter activity"/>
    <property type="evidence" value="ECO:0007669"/>
    <property type="project" value="TreeGrafter"/>
</dbReference>
<evidence type="ECO:0000256" key="8">
    <source>
        <dbReference type="ARBA" id="ARBA00022842"/>
    </source>
</evidence>
<organism evidence="16 17">
    <name type="scientific">Methylobrevis albus</name>
    <dbReference type="NCBI Taxonomy" id="2793297"/>
    <lineage>
        <taxon>Bacteria</taxon>
        <taxon>Pseudomonadati</taxon>
        <taxon>Pseudomonadota</taxon>
        <taxon>Alphaproteobacteria</taxon>
        <taxon>Hyphomicrobiales</taxon>
        <taxon>Pleomorphomonadaceae</taxon>
        <taxon>Methylobrevis</taxon>
    </lineage>
</organism>
<feature type="transmembrane region" description="Helical" evidence="15">
    <location>
        <begin position="327"/>
        <end position="347"/>
    </location>
</feature>
<name>A0A931I4B6_9HYPH</name>
<evidence type="ECO:0000256" key="14">
    <source>
        <dbReference type="SAM" id="MobiDB-lite"/>
    </source>
</evidence>
<evidence type="ECO:0000256" key="9">
    <source>
        <dbReference type="ARBA" id="ARBA00022989"/>
    </source>
</evidence>
<dbReference type="Gene3D" id="3.30.460.20">
    <property type="entry name" value="CorA soluble domain-like"/>
    <property type="match status" value="1"/>
</dbReference>
<evidence type="ECO:0000313" key="17">
    <source>
        <dbReference type="Proteomes" id="UP000631694"/>
    </source>
</evidence>
<reference evidence="16" key="1">
    <citation type="submission" date="2020-12" db="EMBL/GenBank/DDBJ databases">
        <title>Methylobrevis albus sp. nov., isolated from fresh water lack sediment.</title>
        <authorList>
            <person name="Zou Q."/>
        </authorList>
    </citation>
    <scope>NUCLEOTIDE SEQUENCE</scope>
    <source>
        <strain evidence="16">L22</strain>
    </source>
</reference>
<evidence type="ECO:0000256" key="11">
    <source>
        <dbReference type="ARBA" id="ARBA00023136"/>
    </source>
</evidence>
<feature type="compositionally biased region" description="Low complexity" evidence="14">
    <location>
        <begin position="20"/>
        <end position="34"/>
    </location>
</feature>
<dbReference type="GO" id="GO:0015087">
    <property type="term" value="F:cobalt ion transmembrane transporter activity"/>
    <property type="evidence" value="ECO:0007669"/>
    <property type="project" value="TreeGrafter"/>
</dbReference>